<evidence type="ECO:0000256" key="1">
    <source>
        <dbReference type="ARBA" id="ARBA00004651"/>
    </source>
</evidence>
<comment type="caution">
    <text evidence="9">The sequence shown here is derived from an EMBL/GenBank/DDBJ whole genome shotgun (WGS) entry which is preliminary data.</text>
</comment>
<accession>A0A2U1TSD6</accession>
<dbReference type="PANTHER" id="PTHR36838">
    <property type="entry name" value="AUXIN EFFLUX CARRIER FAMILY PROTEIN"/>
    <property type="match status" value="1"/>
</dbReference>
<dbReference type="InterPro" id="IPR004776">
    <property type="entry name" value="Mem_transp_PIN-like"/>
</dbReference>
<name>A0A2U1TSD6_9GAMM</name>
<evidence type="ECO:0000256" key="5">
    <source>
        <dbReference type="ARBA" id="ARBA00022692"/>
    </source>
</evidence>
<dbReference type="PANTHER" id="PTHR36838:SF3">
    <property type="entry name" value="TRANSPORTER AUXIN EFFLUX CARRIER EC FAMILY"/>
    <property type="match status" value="1"/>
</dbReference>
<feature type="transmembrane region" description="Helical" evidence="8">
    <location>
        <begin position="60"/>
        <end position="81"/>
    </location>
</feature>
<dbReference type="RefSeq" id="WP_109054360.1">
    <property type="nucleotide sequence ID" value="NZ_QDKJ01000007.1"/>
</dbReference>
<evidence type="ECO:0000256" key="7">
    <source>
        <dbReference type="ARBA" id="ARBA00023136"/>
    </source>
</evidence>
<organism evidence="9 10">
    <name type="scientific">Brenneria roseae subsp. americana</name>
    <dbReference type="NCBI Taxonomy" id="1508507"/>
    <lineage>
        <taxon>Bacteria</taxon>
        <taxon>Pseudomonadati</taxon>
        <taxon>Pseudomonadota</taxon>
        <taxon>Gammaproteobacteria</taxon>
        <taxon>Enterobacterales</taxon>
        <taxon>Pectobacteriaceae</taxon>
        <taxon>Brenneria</taxon>
    </lineage>
</organism>
<gene>
    <name evidence="9" type="ORF">B4923_10750</name>
</gene>
<proteinExistence type="inferred from homology"/>
<dbReference type="Gene3D" id="1.20.1530.20">
    <property type="match status" value="2"/>
</dbReference>
<evidence type="ECO:0000256" key="2">
    <source>
        <dbReference type="ARBA" id="ARBA00010145"/>
    </source>
</evidence>
<sequence length="323" mass="34098">MFMIVAPIFMVIFIGYGFGHLRPDDQSSDKLINNYVLYVALPALLFLAIAKADISELNQSGFIVATLAGIAAVYIAGTLIAKIMGFGMPQSAILSMGASYGTTGYMGVPILISVYGESAALPAAIATILHNIPTIMAVIVTYDILSNRNVGDKASVSKSVLNAIKTTVTNPLTVAVIAGLVFVFLGIPVPDFLTSFASFLGGAAGPTALFALGLGLARLNIRKHANREALKLVVPMVILKLVIQPAITFAIAYYLFGMQKTDTIWPIAAIVMAAQPIGAGVYVFSNKYGFKQEVISLSIIISLLIALITIPVILSLFPVLGAE</sequence>
<protein>
    <submittedName>
        <fullName evidence="9">AEC family transporter</fullName>
    </submittedName>
</protein>
<dbReference type="InterPro" id="IPR038770">
    <property type="entry name" value="Na+/solute_symporter_sf"/>
</dbReference>
<feature type="transmembrane region" description="Helical" evidence="8">
    <location>
        <begin position="6"/>
        <end position="23"/>
    </location>
</feature>
<reference evidence="9 10" key="1">
    <citation type="submission" date="2018-04" db="EMBL/GenBank/DDBJ databases">
        <title>Brenneria corticis sp.nov.</title>
        <authorList>
            <person name="Li Y."/>
        </authorList>
    </citation>
    <scope>NUCLEOTIDE SEQUENCE [LARGE SCALE GENOMIC DNA]</scope>
    <source>
        <strain evidence="9 10">LMG 27715</strain>
    </source>
</reference>
<evidence type="ECO:0000256" key="3">
    <source>
        <dbReference type="ARBA" id="ARBA00022448"/>
    </source>
</evidence>
<keyword evidence="10" id="KW-1185">Reference proteome</keyword>
<feature type="transmembrane region" description="Helical" evidence="8">
    <location>
        <begin position="93"/>
        <end position="115"/>
    </location>
</feature>
<comment type="similarity">
    <text evidence="2">Belongs to the auxin efflux carrier (TC 2.A.69) family.</text>
</comment>
<evidence type="ECO:0000256" key="4">
    <source>
        <dbReference type="ARBA" id="ARBA00022475"/>
    </source>
</evidence>
<keyword evidence="3" id="KW-0813">Transport</keyword>
<keyword evidence="4" id="KW-1003">Cell membrane</keyword>
<keyword evidence="7 8" id="KW-0472">Membrane</keyword>
<feature type="transmembrane region" description="Helical" evidence="8">
    <location>
        <begin position="229"/>
        <end position="257"/>
    </location>
</feature>
<evidence type="ECO:0000256" key="8">
    <source>
        <dbReference type="SAM" id="Phobius"/>
    </source>
</evidence>
<evidence type="ECO:0000256" key="6">
    <source>
        <dbReference type="ARBA" id="ARBA00022989"/>
    </source>
</evidence>
<dbReference type="Pfam" id="PF03547">
    <property type="entry name" value="Mem_trans"/>
    <property type="match status" value="1"/>
</dbReference>
<dbReference type="GO" id="GO:0005886">
    <property type="term" value="C:plasma membrane"/>
    <property type="evidence" value="ECO:0007669"/>
    <property type="project" value="UniProtKB-SubCell"/>
</dbReference>
<feature type="transmembrane region" description="Helical" evidence="8">
    <location>
        <begin position="297"/>
        <end position="320"/>
    </location>
</feature>
<feature type="transmembrane region" description="Helical" evidence="8">
    <location>
        <begin position="166"/>
        <end position="187"/>
    </location>
</feature>
<keyword evidence="5 8" id="KW-0812">Transmembrane</keyword>
<keyword evidence="6 8" id="KW-1133">Transmembrane helix</keyword>
<feature type="transmembrane region" description="Helical" evidence="8">
    <location>
        <begin position="121"/>
        <end position="145"/>
    </location>
</feature>
<dbReference type="EMBL" id="QDKJ01000007">
    <property type="protein sequence ID" value="PWC12316.1"/>
    <property type="molecule type" value="Genomic_DNA"/>
</dbReference>
<dbReference type="GO" id="GO:0055085">
    <property type="term" value="P:transmembrane transport"/>
    <property type="evidence" value="ECO:0007669"/>
    <property type="project" value="InterPro"/>
</dbReference>
<dbReference type="Proteomes" id="UP000245138">
    <property type="component" value="Unassembled WGS sequence"/>
</dbReference>
<evidence type="ECO:0000313" key="10">
    <source>
        <dbReference type="Proteomes" id="UP000245138"/>
    </source>
</evidence>
<dbReference type="AlphaFoldDB" id="A0A2U1TSD6"/>
<evidence type="ECO:0000313" key="9">
    <source>
        <dbReference type="EMBL" id="PWC12316.1"/>
    </source>
</evidence>
<feature type="transmembrane region" description="Helical" evidence="8">
    <location>
        <begin position="263"/>
        <end position="285"/>
    </location>
</feature>
<feature type="transmembrane region" description="Helical" evidence="8">
    <location>
        <begin position="193"/>
        <end position="217"/>
    </location>
</feature>
<comment type="subcellular location">
    <subcellularLocation>
        <location evidence="1">Cell membrane</location>
        <topology evidence="1">Multi-pass membrane protein</topology>
    </subcellularLocation>
</comment>
<dbReference type="OrthoDB" id="9810457at2"/>
<feature type="transmembrane region" description="Helical" evidence="8">
    <location>
        <begin position="35"/>
        <end position="54"/>
    </location>
</feature>